<dbReference type="PROSITE" id="PS50026">
    <property type="entry name" value="EGF_3"/>
    <property type="match status" value="1"/>
</dbReference>
<dbReference type="InterPro" id="IPR018097">
    <property type="entry name" value="EGF_Ca-bd_CS"/>
</dbReference>
<dbReference type="SMART" id="SM00179">
    <property type="entry name" value="EGF_CA"/>
    <property type="match status" value="1"/>
</dbReference>
<dbReference type="CDD" id="cd00054">
    <property type="entry name" value="EGF_CA"/>
    <property type="match status" value="1"/>
</dbReference>
<keyword evidence="5 14" id="KW-0812">Transmembrane</keyword>
<feature type="domain" description="EGF-like" evidence="16">
    <location>
        <begin position="69"/>
        <end position="107"/>
    </location>
</feature>
<dbReference type="Ensembl" id="ENSECAT00000061257.3">
    <property type="protein sequence ID" value="ENSECAP00000029078.2"/>
    <property type="gene ID" value="ENSECAG00000015885.4"/>
</dbReference>
<evidence type="ECO:0000256" key="10">
    <source>
        <dbReference type="ARBA" id="ARBA00023136"/>
    </source>
</evidence>
<evidence type="ECO:0000313" key="18">
    <source>
        <dbReference type="Ensembl" id="ENSECAP00000029078.2"/>
    </source>
</evidence>
<dbReference type="Gene3D" id="1.20.1070.10">
    <property type="entry name" value="Rhodopsin 7-helix transmembrane proteins"/>
    <property type="match status" value="1"/>
</dbReference>
<dbReference type="InterPro" id="IPR000152">
    <property type="entry name" value="EGF-type_Asp/Asn_hydroxyl_site"/>
</dbReference>
<evidence type="ECO:0000256" key="11">
    <source>
        <dbReference type="ARBA" id="ARBA00023157"/>
    </source>
</evidence>
<dbReference type="PROSITE" id="PS01187">
    <property type="entry name" value="EGF_CA"/>
    <property type="match status" value="1"/>
</dbReference>
<dbReference type="InterPro" id="IPR000742">
    <property type="entry name" value="EGF"/>
</dbReference>
<feature type="transmembrane region" description="Helical" evidence="14">
    <location>
        <begin position="502"/>
        <end position="529"/>
    </location>
</feature>
<evidence type="ECO:0000256" key="14">
    <source>
        <dbReference type="SAM" id="Phobius"/>
    </source>
</evidence>
<evidence type="ECO:0000259" key="16">
    <source>
        <dbReference type="PROSITE" id="PS50026"/>
    </source>
</evidence>
<sequence length="601" mass="67425">MGSKCLPLLSALSVLLALSGADAKNSGAFCPPCPENASCYNSTHCACKDGFHSTAGRRYVTKSSEKCEDIDECNTGLAKCKKKSYCRNTIGSYYCSCVPNYPLFNWVAKFIKVNHPDCYEDTHNAKPSASIWEILRKNESKEHIAKQATQVLQNVELAIWNTSFASPGKHENSEFDIVYETKKCNETSEKTLLEAGNNTMDIDCTAAFKGARRERSTVAFITYRSLGDVLNGSFFGDRKGIRKVKLNSHIVSGTIGVNEKIDLSEPVFLTFQHTQVDPILEVITYVGLSLSLLCLFLAALTFLLCRPIQNISTTLHLQFSICLFLANLLFLTGMDQTEPKVLCSIIAGVLHYLYLASFTWMLLEGLYLFLTVRNLTVANYTTIRRFNKRFMYPFGYGIPAVIVAVSAIVGHKNYGTYTHCWLKVHKGFIWSFMGPVAVIILINLVFCFLILWILRNKLSSLNKEVSTIQDTRVMTFKAIAQLFILGCSWGLGFFMVEEVGNTIGAVIAYAFTIINVLQGFFLFLVHCLLNRQVRKEYRKWFSGMLKGVETESTEVSPSTTHTKMQEELGQPSEFCHRRDTVSVQPPPQAHLVTVSWQSTES</sequence>
<keyword evidence="4 13" id="KW-0245">EGF-like domain</keyword>
<evidence type="ECO:0000256" key="9">
    <source>
        <dbReference type="ARBA" id="ARBA00022989"/>
    </source>
</evidence>
<evidence type="ECO:0000256" key="8">
    <source>
        <dbReference type="ARBA" id="ARBA00022837"/>
    </source>
</evidence>
<dbReference type="InterPro" id="IPR001881">
    <property type="entry name" value="EGF-like_Ca-bd_dom"/>
</dbReference>
<keyword evidence="9 14" id="KW-1133">Transmembrane helix</keyword>
<feature type="transmembrane region" description="Helical" evidence="14">
    <location>
        <begin position="345"/>
        <end position="370"/>
    </location>
</feature>
<comment type="subcellular location">
    <subcellularLocation>
        <location evidence="1">Cell membrane</location>
        <topology evidence="1">Multi-pass membrane protein</topology>
    </subcellularLocation>
</comment>
<dbReference type="PROSITE" id="PS00010">
    <property type="entry name" value="ASX_HYDROXYL"/>
    <property type="match status" value="1"/>
</dbReference>
<dbReference type="GO" id="GO:0005886">
    <property type="term" value="C:plasma membrane"/>
    <property type="evidence" value="ECO:0007669"/>
    <property type="project" value="UniProtKB-SubCell"/>
</dbReference>
<accession>A0A3Q2H6M0</accession>
<keyword evidence="19" id="KW-1185">Reference proteome</keyword>
<keyword evidence="3" id="KW-1003">Cell membrane</keyword>
<proteinExistence type="inferred from homology"/>
<organism evidence="18 19">
    <name type="scientific">Equus caballus</name>
    <name type="common">Horse</name>
    <dbReference type="NCBI Taxonomy" id="9796"/>
    <lineage>
        <taxon>Eukaryota</taxon>
        <taxon>Metazoa</taxon>
        <taxon>Chordata</taxon>
        <taxon>Craniata</taxon>
        <taxon>Vertebrata</taxon>
        <taxon>Euteleostomi</taxon>
        <taxon>Mammalia</taxon>
        <taxon>Eutheria</taxon>
        <taxon>Laurasiatheria</taxon>
        <taxon>Perissodactyla</taxon>
        <taxon>Equidae</taxon>
        <taxon>Equus</taxon>
    </lineage>
</organism>
<dbReference type="Pfam" id="PF00002">
    <property type="entry name" value="7tm_2"/>
    <property type="match status" value="1"/>
</dbReference>
<evidence type="ECO:0000256" key="5">
    <source>
        <dbReference type="ARBA" id="ARBA00022692"/>
    </source>
</evidence>
<dbReference type="GO" id="GO:0007166">
    <property type="term" value="P:cell surface receptor signaling pathway"/>
    <property type="evidence" value="ECO:0007669"/>
    <property type="project" value="InterPro"/>
</dbReference>
<evidence type="ECO:0000256" key="2">
    <source>
        <dbReference type="ARBA" id="ARBA00007343"/>
    </source>
</evidence>
<dbReference type="GO" id="GO:0004930">
    <property type="term" value="F:G protein-coupled receptor activity"/>
    <property type="evidence" value="ECO:0007669"/>
    <property type="project" value="InterPro"/>
</dbReference>
<dbReference type="FunFam" id="2.10.25.10:FF:000750">
    <property type="entry name" value="Putative adhesion G protein-coupled receptor E4P"/>
    <property type="match status" value="1"/>
</dbReference>
<dbReference type="InterPro" id="IPR017981">
    <property type="entry name" value="GPCR_2-like_7TM"/>
</dbReference>
<dbReference type="PANTHER" id="PTHR12011:SF473">
    <property type="entry name" value="ADHESION G PROTEIN-COUPLED RECEPTOR E4P-RELATED"/>
    <property type="match status" value="1"/>
</dbReference>
<reference evidence="18" key="3">
    <citation type="submission" date="2025-09" db="UniProtKB">
        <authorList>
            <consortium name="Ensembl"/>
        </authorList>
    </citation>
    <scope>IDENTIFICATION</scope>
    <source>
        <strain evidence="18">Thoroughbred</strain>
    </source>
</reference>
<feature type="transmembrane region" description="Helical" evidence="14">
    <location>
        <begin position="390"/>
        <end position="409"/>
    </location>
</feature>
<dbReference type="FunFam" id="2.10.25.10:FF:000177">
    <property type="entry name" value="Adhesion G protein-coupled receptor E2"/>
    <property type="match status" value="1"/>
</dbReference>
<dbReference type="Gene3D" id="2.10.25.10">
    <property type="entry name" value="Laminin"/>
    <property type="match status" value="2"/>
</dbReference>
<evidence type="ECO:0000256" key="6">
    <source>
        <dbReference type="ARBA" id="ARBA00022729"/>
    </source>
</evidence>
<feature type="transmembrane region" description="Helical" evidence="14">
    <location>
        <begin position="475"/>
        <end position="496"/>
    </location>
</feature>
<dbReference type="GO" id="GO:0005509">
    <property type="term" value="F:calcium ion binding"/>
    <property type="evidence" value="ECO:0007669"/>
    <property type="project" value="InterPro"/>
</dbReference>
<evidence type="ECO:0000256" key="12">
    <source>
        <dbReference type="ARBA" id="ARBA00023180"/>
    </source>
</evidence>
<feature type="signal peptide" evidence="15">
    <location>
        <begin position="1"/>
        <end position="23"/>
    </location>
</feature>
<evidence type="ECO:0000259" key="17">
    <source>
        <dbReference type="PROSITE" id="PS50261"/>
    </source>
</evidence>
<reference evidence="18 19" key="1">
    <citation type="journal article" date="2009" name="Science">
        <title>Genome sequence, comparative analysis, and population genetics of the domestic horse.</title>
        <authorList>
            <consortium name="Broad Institute Genome Sequencing Platform"/>
            <consortium name="Broad Institute Whole Genome Assembly Team"/>
            <person name="Wade C.M."/>
            <person name="Giulotto E."/>
            <person name="Sigurdsson S."/>
            <person name="Zoli M."/>
            <person name="Gnerre S."/>
            <person name="Imsland F."/>
            <person name="Lear T.L."/>
            <person name="Adelson D.L."/>
            <person name="Bailey E."/>
            <person name="Bellone R.R."/>
            <person name="Bloecker H."/>
            <person name="Distl O."/>
            <person name="Edgar R.C."/>
            <person name="Garber M."/>
            <person name="Leeb T."/>
            <person name="Mauceli E."/>
            <person name="MacLeod J.N."/>
            <person name="Penedo M.C.T."/>
            <person name="Raison J.M."/>
            <person name="Sharpe T."/>
            <person name="Vogel J."/>
            <person name="Andersson L."/>
            <person name="Antczak D.F."/>
            <person name="Biagi T."/>
            <person name="Binns M.M."/>
            <person name="Chowdhary B.P."/>
            <person name="Coleman S.J."/>
            <person name="Della Valle G."/>
            <person name="Fryc S."/>
            <person name="Guerin G."/>
            <person name="Hasegawa T."/>
            <person name="Hill E.W."/>
            <person name="Jurka J."/>
            <person name="Kiialainen A."/>
            <person name="Lindgren G."/>
            <person name="Liu J."/>
            <person name="Magnani E."/>
            <person name="Mickelson J.R."/>
            <person name="Murray J."/>
            <person name="Nergadze S.G."/>
            <person name="Onofrio R."/>
            <person name="Pedroni S."/>
            <person name="Piras M.F."/>
            <person name="Raudsepp T."/>
            <person name="Rocchi M."/>
            <person name="Roeed K.H."/>
            <person name="Ryder O.A."/>
            <person name="Searle S."/>
            <person name="Skow L."/>
            <person name="Swinburne J.E."/>
            <person name="Syvaenen A.C."/>
            <person name="Tozaki T."/>
            <person name="Valberg S.J."/>
            <person name="Vaudin M."/>
            <person name="White J.R."/>
            <person name="Zody M.C."/>
            <person name="Lander E.S."/>
            <person name="Lindblad-Toh K."/>
        </authorList>
    </citation>
    <scope>NUCLEOTIDE SEQUENCE [LARGE SCALE GENOMIC DNA]</scope>
    <source>
        <strain evidence="18 19">Thoroughbred</strain>
    </source>
</reference>
<dbReference type="PANTHER" id="PTHR12011">
    <property type="entry name" value="ADHESION G-PROTEIN COUPLED RECEPTOR"/>
    <property type="match status" value="1"/>
</dbReference>
<comment type="similarity">
    <text evidence="2">Belongs to the G-protein coupled receptor 2 family. Adhesion G-protein coupled receptor (ADGR) subfamily.</text>
</comment>
<comment type="caution">
    <text evidence="13">Lacks conserved residue(s) required for the propagation of feature annotation.</text>
</comment>
<evidence type="ECO:0000256" key="1">
    <source>
        <dbReference type="ARBA" id="ARBA00004651"/>
    </source>
</evidence>
<dbReference type="GeneTree" id="ENSGT00940000162163"/>
<gene>
    <name evidence="18" type="primary">LOC102150647</name>
</gene>
<dbReference type="InterPro" id="IPR000832">
    <property type="entry name" value="GPCR_2_secretin-like"/>
</dbReference>
<dbReference type="PROSITE" id="PS50261">
    <property type="entry name" value="G_PROTEIN_RECEP_F2_4"/>
    <property type="match status" value="1"/>
</dbReference>
<keyword evidence="12" id="KW-0325">Glycoprotein</keyword>
<feature type="chain" id="PRO_5023878192" description="Adhesion G protein-coupled receptor E4P" evidence="15">
    <location>
        <begin position="24"/>
        <end position="601"/>
    </location>
</feature>
<feature type="transmembrane region" description="Helical" evidence="14">
    <location>
        <begin position="315"/>
        <end position="333"/>
    </location>
</feature>
<evidence type="ECO:0000256" key="4">
    <source>
        <dbReference type="ARBA" id="ARBA00022536"/>
    </source>
</evidence>
<protein>
    <recommendedName>
        <fullName evidence="20">Adhesion G protein-coupled receptor E4P</fullName>
    </recommendedName>
</protein>
<evidence type="ECO:0000256" key="7">
    <source>
        <dbReference type="ARBA" id="ARBA00022737"/>
    </source>
</evidence>
<dbReference type="Bgee" id="ENSECAG00000015885">
    <property type="expression patterns" value="Expressed in blood and 5 other cell types or tissues"/>
</dbReference>
<dbReference type="InterPro" id="IPR017983">
    <property type="entry name" value="GPCR_2_secretin-like_CS"/>
</dbReference>
<dbReference type="PROSITE" id="PS00650">
    <property type="entry name" value="G_PROTEIN_RECEP_F2_2"/>
    <property type="match status" value="1"/>
</dbReference>
<keyword evidence="11" id="KW-1015">Disulfide bond</keyword>
<keyword evidence="6 15" id="KW-0732">Signal</keyword>
<keyword evidence="7" id="KW-0677">Repeat</keyword>
<feature type="transmembrane region" description="Helical" evidence="14">
    <location>
        <begin position="429"/>
        <end position="454"/>
    </location>
</feature>
<evidence type="ECO:0000256" key="3">
    <source>
        <dbReference type="ARBA" id="ARBA00022475"/>
    </source>
</evidence>
<dbReference type="SUPFAM" id="SSF81321">
    <property type="entry name" value="Family A G protein-coupled receptor-like"/>
    <property type="match status" value="1"/>
</dbReference>
<keyword evidence="10 14" id="KW-0472">Membrane</keyword>
<dbReference type="Proteomes" id="UP000002281">
    <property type="component" value="Chromosome 7"/>
</dbReference>
<evidence type="ECO:0000256" key="13">
    <source>
        <dbReference type="PROSITE-ProRule" id="PRU00076"/>
    </source>
</evidence>
<dbReference type="PRINTS" id="PR00249">
    <property type="entry name" value="GPCRSECRETIN"/>
</dbReference>
<dbReference type="FunFam" id="1.20.1070.10:FF:000054">
    <property type="entry name" value="Adhesion G protein-coupled receptor E3"/>
    <property type="match status" value="1"/>
</dbReference>
<name>A0A3Q2H6M0_HORSE</name>
<dbReference type="InterPro" id="IPR049883">
    <property type="entry name" value="NOTCH1_EGF-like"/>
</dbReference>
<keyword evidence="8" id="KW-0106">Calcium</keyword>
<evidence type="ECO:0008006" key="20">
    <source>
        <dbReference type="Google" id="ProtNLM"/>
    </source>
</evidence>
<evidence type="ECO:0000313" key="19">
    <source>
        <dbReference type="Proteomes" id="UP000002281"/>
    </source>
</evidence>
<feature type="transmembrane region" description="Helical" evidence="14">
    <location>
        <begin position="282"/>
        <end position="303"/>
    </location>
</feature>
<dbReference type="AlphaFoldDB" id="A0A3Q2H6M0"/>
<dbReference type="SUPFAM" id="SSF57196">
    <property type="entry name" value="EGF/Laminin"/>
    <property type="match status" value="1"/>
</dbReference>
<evidence type="ECO:0000256" key="15">
    <source>
        <dbReference type="SAM" id="SignalP"/>
    </source>
</evidence>
<dbReference type="Pfam" id="PF07645">
    <property type="entry name" value="EGF_CA"/>
    <property type="match status" value="1"/>
</dbReference>
<reference evidence="18" key="2">
    <citation type="submission" date="2025-08" db="UniProtKB">
        <authorList>
            <consortium name="Ensembl"/>
        </authorList>
    </citation>
    <scope>IDENTIFICATION</scope>
    <source>
        <strain evidence="18">Thoroughbred</strain>
    </source>
</reference>
<feature type="domain" description="G-protein coupled receptors family 2 profile 2" evidence="17">
    <location>
        <begin position="280"/>
        <end position="530"/>
    </location>
</feature>